<dbReference type="Pfam" id="PF03147">
    <property type="entry name" value="FDX-ACB"/>
    <property type="match status" value="1"/>
</dbReference>
<proteinExistence type="predicted"/>
<dbReference type="SMART" id="SM00896">
    <property type="entry name" value="FDX-ACB"/>
    <property type="match status" value="1"/>
</dbReference>
<dbReference type="Pfam" id="PF03483">
    <property type="entry name" value="B3_4"/>
    <property type="match status" value="1"/>
</dbReference>
<feature type="domain" description="FDX-ACB" evidence="10">
    <location>
        <begin position="593"/>
        <end position="689"/>
    </location>
</feature>
<evidence type="ECO:0000256" key="2">
    <source>
        <dbReference type="ARBA" id="ARBA00012814"/>
    </source>
</evidence>
<dbReference type="InterPro" id="IPR041616">
    <property type="entry name" value="PheRS_beta_core"/>
</dbReference>
<dbReference type="InterPro" id="IPR005146">
    <property type="entry name" value="B3/B4_tRNA-bd"/>
</dbReference>
<keyword evidence="9 12" id="KW-0030">Aminoacyl-tRNA synthetase</keyword>
<dbReference type="SUPFAM" id="SSF46955">
    <property type="entry name" value="Putative DNA-binding domain"/>
    <property type="match status" value="2"/>
</dbReference>
<dbReference type="InterPro" id="IPR045060">
    <property type="entry name" value="Phe-tRNA-ligase_IIc_bsu"/>
</dbReference>
<evidence type="ECO:0000256" key="8">
    <source>
        <dbReference type="ARBA" id="ARBA00022917"/>
    </source>
</evidence>
<dbReference type="GO" id="GO:0009328">
    <property type="term" value="C:phenylalanine-tRNA ligase complex"/>
    <property type="evidence" value="ECO:0007669"/>
    <property type="project" value="TreeGrafter"/>
</dbReference>
<dbReference type="EC" id="6.1.1.20" evidence="2"/>
<dbReference type="PANTHER" id="PTHR10947:SF0">
    <property type="entry name" value="PHENYLALANINE--TRNA LIGASE BETA SUBUNIT"/>
    <property type="match status" value="1"/>
</dbReference>
<dbReference type="GO" id="GO:0005524">
    <property type="term" value="F:ATP binding"/>
    <property type="evidence" value="ECO:0007669"/>
    <property type="project" value="UniProtKB-KW"/>
</dbReference>
<geneLocation type="plastid" evidence="12"/>
<dbReference type="PANTHER" id="PTHR10947">
    <property type="entry name" value="PHENYLALANYL-TRNA SYNTHETASE BETA CHAIN AND LEUCINE-RICH REPEAT-CONTAINING PROTEIN 47"/>
    <property type="match status" value="1"/>
</dbReference>
<reference evidence="12" key="1">
    <citation type="journal article" date="2018" name="Genome Biol. Evol.">
        <title>Mitochondrial and Plastid Genomes from Coralline Red Algae Provide Insights into the Incongruent Evolutionary Histories of Organelles.</title>
        <authorList>
            <person name="Lee J."/>
            <person name="Song H.J."/>
            <person name="In Park S."/>
            <person name="Lee Y.M."/>
            <person name="Jeong S.Y."/>
            <person name="Oh Cho T."/>
            <person name="Kim J.H."/>
            <person name="Choi H.G."/>
            <person name="Choi C.G."/>
            <person name="Nelson W.A."/>
            <person name="Fredericq S."/>
            <person name="Bhattacharya D."/>
            <person name="Su Yoon H."/>
        </authorList>
    </citation>
    <scope>NUCLEOTIDE SEQUENCE</scope>
</reference>
<sequence>MKISWNWLKEKTHLSNISYVELSEKLTLAGFEVESIKYNKEINDTIIELSITSNRSDINSLMSLTTEIGAIIKTWRKADEIIPLQAIEHRTIDLSLQGNLDICEQLKVSIIHNVNITQSPKWLHNYLVAYDIKPLNNPLDIINLINLEWGQSIQILTSSQLNNLSNIHLKLEKDTQNQFTYPTLYLNEEKLYSLRRNLEIPFLYMDNSIISIIIVGIIYKQDYLNKTRNRTAKETSTPSKIQFINAYNQTLNLICRLYSTEVDTTYIYNDTKNTYVRPIIKIDINKINQVLGPLESNSNSFNTYLNEDIVIDILRKLRFNTFKKNAILEIQAPENRSHDIAREIDIIEEIGRIYGFNYFKDELPKANQKGQISFKTLTINKIRHILRSMGLHEVIHYSLNFTQDCKSRAISLYNPLTIEQSQLRTSLIDNLIQAKLYNVKQGNDILECFEIGRIFLYDSDKQIKREKVHLSGLLGHPHYNRSNWSDKPSQLSWLQAKGHLEEFFERMHIQVSWEELPIDSDSTLFNSSYLHPKRTSYIIHDKKTLGLFSQLKNKVTKKIHINHLIYIFEIDIDNLLNAIRTPKHLSYINQPYSNYPRITRDISIRINKYMPIQKILHIMQNIQKTTNYQLESVILFDEYYTTNKKSETKNIGLRVTYRSSHKTLTNTEIEQVEKSLKADLEKQLMIQIYSESKS</sequence>
<keyword evidence="8" id="KW-0648">Protein biosynthesis</keyword>
<accession>A0A3G3MH66</accession>
<dbReference type="AlphaFoldDB" id="A0A3G3MH66"/>
<dbReference type="PROSITE" id="PS51483">
    <property type="entry name" value="B5"/>
    <property type="match status" value="1"/>
</dbReference>
<evidence type="ECO:0000256" key="9">
    <source>
        <dbReference type="ARBA" id="ARBA00023146"/>
    </source>
</evidence>
<keyword evidence="4" id="KW-0479">Metal-binding</keyword>
<organism evidence="12">
    <name type="scientific">Renouxia sp</name>
    <dbReference type="NCBI Taxonomy" id="2485823"/>
    <lineage>
        <taxon>Eukaryota</taxon>
        <taxon>Rhodophyta</taxon>
        <taxon>Florideophyceae</taxon>
        <taxon>Corallinophycidae</taxon>
        <taxon>Rhodogorgonales</taxon>
        <taxon>Rhodogorgonaceae</taxon>
        <taxon>Renouxia</taxon>
    </lineage>
</organism>
<keyword evidence="3" id="KW-0436">Ligase</keyword>
<evidence type="ECO:0000256" key="7">
    <source>
        <dbReference type="ARBA" id="ARBA00022842"/>
    </source>
</evidence>
<evidence type="ECO:0000256" key="5">
    <source>
        <dbReference type="ARBA" id="ARBA00022741"/>
    </source>
</evidence>
<name>A0A3G3MH66_9FLOR</name>
<dbReference type="GO" id="GO:0000287">
    <property type="term" value="F:magnesium ion binding"/>
    <property type="evidence" value="ECO:0007669"/>
    <property type="project" value="InterPro"/>
</dbReference>
<dbReference type="PROSITE" id="PS51447">
    <property type="entry name" value="FDX_ACB"/>
    <property type="match status" value="1"/>
</dbReference>
<dbReference type="InterPro" id="IPR036690">
    <property type="entry name" value="Fdx_antiC-bd_sf"/>
</dbReference>
<evidence type="ECO:0000256" key="1">
    <source>
        <dbReference type="ARBA" id="ARBA00001946"/>
    </source>
</evidence>
<dbReference type="GO" id="GO:0003723">
    <property type="term" value="F:RNA binding"/>
    <property type="evidence" value="ECO:0007669"/>
    <property type="project" value="InterPro"/>
</dbReference>
<dbReference type="SUPFAM" id="SSF55681">
    <property type="entry name" value="Class II aaRS and biotin synthetases"/>
    <property type="match status" value="1"/>
</dbReference>
<keyword evidence="12" id="KW-0934">Plastid</keyword>
<dbReference type="SMART" id="SM00874">
    <property type="entry name" value="B5"/>
    <property type="match status" value="1"/>
</dbReference>
<dbReference type="GO" id="GO:0006432">
    <property type="term" value="P:phenylalanyl-tRNA aminoacylation"/>
    <property type="evidence" value="ECO:0007669"/>
    <property type="project" value="InterPro"/>
</dbReference>
<evidence type="ECO:0000259" key="10">
    <source>
        <dbReference type="PROSITE" id="PS51447"/>
    </source>
</evidence>
<gene>
    <name evidence="12" type="primary">syfB</name>
</gene>
<dbReference type="Gene3D" id="3.30.56.10">
    <property type="match status" value="2"/>
</dbReference>
<evidence type="ECO:0000259" key="11">
    <source>
        <dbReference type="PROSITE" id="PS51483"/>
    </source>
</evidence>
<dbReference type="CDD" id="cd00769">
    <property type="entry name" value="PheRS_beta_core"/>
    <property type="match status" value="1"/>
</dbReference>
<dbReference type="Pfam" id="PF17759">
    <property type="entry name" value="tRNA_synthFbeta"/>
    <property type="match status" value="1"/>
</dbReference>
<dbReference type="SUPFAM" id="SSF54991">
    <property type="entry name" value="Anticodon-binding domain of PheRS"/>
    <property type="match status" value="1"/>
</dbReference>
<comment type="cofactor">
    <cofactor evidence="1">
        <name>Mg(2+)</name>
        <dbReference type="ChEBI" id="CHEBI:18420"/>
    </cofactor>
</comment>
<dbReference type="InterPro" id="IPR045864">
    <property type="entry name" value="aa-tRNA-synth_II/BPL/LPL"/>
</dbReference>
<feature type="domain" description="B5" evidence="11">
    <location>
        <begin position="275"/>
        <end position="361"/>
    </location>
</feature>
<keyword evidence="5" id="KW-0547">Nucleotide-binding</keyword>
<dbReference type="InterPro" id="IPR005121">
    <property type="entry name" value="Fdx_antiC-bd"/>
</dbReference>
<dbReference type="GO" id="GO:0004826">
    <property type="term" value="F:phenylalanine-tRNA ligase activity"/>
    <property type="evidence" value="ECO:0007669"/>
    <property type="project" value="UniProtKB-EC"/>
</dbReference>
<dbReference type="SUPFAM" id="SSF56037">
    <property type="entry name" value="PheT/TilS domain"/>
    <property type="match status" value="1"/>
</dbReference>
<evidence type="ECO:0000313" key="12">
    <source>
        <dbReference type="EMBL" id="AYR06179.1"/>
    </source>
</evidence>
<dbReference type="InterPro" id="IPR005147">
    <property type="entry name" value="tRNA_synthase_B5-dom"/>
</dbReference>
<dbReference type="InterPro" id="IPR020825">
    <property type="entry name" value="Phe-tRNA_synthase-like_B3/B4"/>
</dbReference>
<dbReference type="Gene3D" id="3.30.930.10">
    <property type="entry name" value="Bira Bifunctional Protein, Domain 2"/>
    <property type="match status" value="1"/>
</dbReference>
<dbReference type="Gene3D" id="3.50.40.10">
    <property type="entry name" value="Phenylalanyl-trna Synthetase, Chain B, domain 3"/>
    <property type="match status" value="1"/>
</dbReference>
<evidence type="ECO:0000256" key="3">
    <source>
        <dbReference type="ARBA" id="ARBA00022598"/>
    </source>
</evidence>
<protein>
    <recommendedName>
        <fullName evidence="2">phenylalanine--tRNA ligase</fullName>
        <ecNumber evidence="2">6.1.1.20</ecNumber>
    </recommendedName>
</protein>
<keyword evidence="6" id="KW-0067">ATP-binding</keyword>
<dbReference type="Gene3D" id="3.30.70.380">
    <property type="entry name" value="Ferrodoxin-fold anticodon-binding domain"/>
    <property type="match status" value="1"/>
</dbReference>
<dbReference type="EMBL" id="MH281629">
    <property type="protein sequence ID" value="AYR06179.1"/>
    <property type="molecule type" value="Genomic_DNA"/>
</dbReference>
<dbReference type="Pfam" id="PF03484">
    <property type="entry name" value="B5"/>
    <property type="match status" value="1"/>
</dbReference>
<evidence type="ECO:0000256" key="4">
    <source>
        <dbReference type="ARBA" id="ARBA00022723"/>
    </source>
</evidence>
<keyword evidence="7" id="KW-0460">Magnesium</keyword>
<evidence type="ECO:0000256" key="6">
    <source>
        <dbReference type="ARBA" id="ARBA00022840"/>
    </source>
</evidence>
<dbReference type="InterPro" id="IPR009061">
    <property type="entry name" value="DNA-bd_dom_put_sf"/>
</dbReference>